<gene>
    <name evidence="1" type="ordered locus">Q7A_1722</name>
</gene>
<protein>
    <submittedName>
        <fullName evidence="1">Iron-regulated membrane protein</fullName>
    </submittedName>
</protein>
<dbReference type="PANTHER" id="PTHR34219:SF9">
    <property type="entry name" value="IRON-REGULATED INNER MEMBRANE PROTEIN"/>
    <property type="match status" value="1"/>
</dbReference>
<accession>I1XJH5</accession>
<dbReference type="AlphaFoldDB" id="I1XJH5"/>
<sequence length="541" mass="60196">MKVKADIIRIYKILHTWVGIISGMALFIAFYAGALTIFKESITHWATPPHSEVEASQLQDVSGLIARIIEAEPSAADTVLLNLYPDKYHTHQLMWINQDENAGDHDVSTNRYYTGRLDKKDQLLTEEVHPVPVAEFIDTLHRVVGLPVDSDTNRWIMGVFATLYTLALVSGLVILLPNLVKVFFAFRLGRKPKHVWLDAHNVVGVSSLPFHIIMALTAFVFAYHDLLYDAQDNVIHDGQLRQALFASAPKPNPLQSTDPSVMLSPESLLDIAQTASPSFEPYQLEYVGITTPKASVRIWGYDDYALAPRTPGGFIAINPYTGEVQSTDYLPGENNDMIVVNSLFALHFATFGGSPIRWVYFILGLAGAWLFYTGNLLWVENRRKRIKADDALCSQRKDTRVMASLTVGICLGCVCGISLMLASSKWLSLQSQAVFSSYQWIYYLMFFAALFWAFIRGAARSLVDLLWVAALTTLTIPATSLLAFILPDSGLWAHTEPSTIMVDVTALLMAIGFVFLARATSRRVYQSGAIDSVWSYQPKGA</sequence>
<dbReference type="OrthoDB" id="9776609at2"/>
<name>I1XJH5_METNJ</name>
<dbReference type="HOGENOM" id="CLU_025664_1_0_6"/>
<keyword evidence="2" id="KW-1185">Reference proteome</keyword>
<dbReference type="EMBL" id="CP003390">
    <property type="protein sequence ID" value="AFI84544.1"/>
    <property type="molecule type" value="Genomic_DNA"/>
</dbReference>
<evidence type="ECO:0000313" key="2">
    <source>
        <dbReference type="Proteomes" id="UP000009144"/>
    </source>
</evidence>
<evidence type="ECO:0000313" key="1">
    <source>
        <dbReference type="EMBL" id="AFI84544.1"/>
    </source>
</evidence>
<dbReference type="STRING" id="754476.Q7A_1722"/>
<proteinExistence type="predicted"/>
<dbReference type="Proteomes" id="UP000009144">
    <property type="component" value="Chromosome"/>
</dbReference>
<dbReference type="RefSeq" id="WP_014706916.1">
    <property type="nucleotide sequence ID" value="NC_017857.3"/>
</dbReference>
<dbReference type="KEGG" id="mej:Q7A_1722"/>
<dbReference type="PATRIC" id="fig|754476.3.peg.1701"/>
<dbReference type="PANTHER" id="PTHR34219">
    <property type="entry name" value="IRON-REGULATED INNER MEMBRANE PROTEIN-RELATED"/>
    <property type="match status" value="1"/>
</dbReference>
<organism evidence="1 2">
    <name type="scientific">Methylophaga nitratireducenticrescens</name>
    <dbReference type="NCBI Taxonomy" id="754476"/>
    <lineage>
        <taxon>Bacteria</taxon>
        <taxon>Pseudomonadati</taxon>
        <taxon>Pseudomonadota</taxon>
        <taxon>Gammaproteobacteria</taxon>
        <taxon>Thiotrichales</taxon>
        <taxon>Piscirickettsiaceae</taxon>
        <taxon>Methylophaga</taxon>
    </lineage>
</organism>
<reference evidence="1 2" key="2">
    <citation type="journal article" date="2013" name="Int. J. Syst. Evol. Microbiol.">
        <title>Methylophaga nitratireducenticrescens sp. nov. and Methylophaga frappieri sp. nov., isolated from the biofilm of the methanol-fed denitrification system treating the seawater at the Montreal Biodome.</title>
        <authorList>
            <person name="Villeneuve C."/>
            <person name="Martineau C."/>
            <person name="Mauffrey F."/>
            <person name="Villemur R."/>
        </authorList>
    </citation>
    <scope>NUCLEOTIDE SEQUENCE [LARGE SCALE GENOMIC DNA]</scope>
    <source>
        <strain evidence="1 2">JAM1</strain>
    </source>
</reference>
<dbReference type="eggNOG" id="COG3182">
    <property type="taxonomic scope" value="Bacteria"/>
</dbReference>
<dbReference type="Pfam" id="PF03929">
    <property type="entry name" value="PepSY_TM"/>
    <property type="match status" value="1"/>
</dbReference>
<reference evidence="1 2" key="1">
    <citation type="journal article" date="2012" name="J. Bacteriol.">
        <title>Complete genome sequences of Methylophaga sp. strain JAM1 and Methylophaga sp. strain JAM7.</title>
        <authorList>
            <person name="Villeneuve C."/>
            <person name="Martineau C."/>
            <person name="Mauffrey F."/>
            <person name="Villemur R."/>
        </authorList>
    </citation>
    <scope>NUCLEOTIDE SEQUENCE [LARGE SCALE GENOMIC DNA]</scope>
    <source>
        <strain evidence="1 2">JAM1</strain>
    </source>
</reference>
<dbReference type="InterPro" id="IPR005625">
    <property type="entry name" value="PepSY-ass_TM"/>
</dbReference>